<feature type="repeat" description="WD" evidence="3">
    <location>
        <begin position="290"/>
        <end position="325"/>
    </location>
</feature>
<dbReference type="PRINTS" id="PR00320">
    <property type="entry name" value="GPROTEINBRPT"/>
</dbReference>
<dbReference type="Pfam" id="PF00400">
    <property type="entry name" value="WD40"/>
    <property type="match status" value="7"/>
</dbReference>
<dbReference type="InterPro" id="IPR010730">
    <property type="entry name" value="HET"/>
</dbReference>
<dbReference type="InterPro" id="IPR019734">
    <property type="entry name" value="TPR_rpt"/>
</dbReference>
<dbReference type="PROSITE" id="PS50082">
    <property type="entry name" value="WD_REPEATS_2"/>
    <property type="match status" value="5"/>
</dbReference>
<dbReference type="SMART" id="SM00320">
    <property type="entry name" value="WD40"/>
    <property type="match status" value="7"/>
</dbReference>
<feature type="repeat" description="WD" evidence="3">
    <location>
        <begin position="117"/>
        <end position="158"/>
    </location>
</feature>
<feature type="repeat" description="WD" evidence="3">
    <location>
        <begin position="248"/>
        <end position="289"/>
    </location>
</feature>
<dbReference type="InterPro" id="IPR036322">
    <property type="entry name" value="WD40_repeat_dom_sf"/>
</dbReference>
<keyword evidence="1 3" id="KW-0853">WD repeat</keyword>
<dbReference type="SUPFAM" id="SSF50978">
    <property type="entry name" value="WD40 repeat-like"/>
    <property type="match status" value="1"/>
</dbReference>
<feature type="repeat" description="WD" evidence="3">
    <location>
        <begin position="212"/>
        <end position="246"/>
    </location>
</feature>
<sequence length="1327" mass="149576">MSGVPDVVRDAYLMLRGRAVAPAPTRTMRGHTAIVWAAAFFKDSRRVVTASYDYTLRIWDVEKGDLVGEPFKGHRNWVKSVSISPDQTRIASGAESRVSTGTIIIWDVESNQKVLQLTNHKDSVWAVSFSPDGTKLASGSYDKTVIIWDAITGAVLQTFKGYYSSVATVAFSPNGQELASTTSGIIRIYRTDNAEELLKINHDANSLWSRLIRSVAWSPDGQQFLSASEDQTIKFWNSSNGDQIGQPCIGHTHHITSLAISSGGSFIATSSNDTTVRLWSTKTHKQIGQSLEHDVGVYSVTISPNEELLVSGDDDGVVSLWSIKSILEQHDAEERILEDERLRLLFGSDTQLPVMVRGHNNINDEPTGETHFLFDRVLGINMTVHNASIAGGLHLDEELLTRETDADGNNHDTYADRSVVRARNFEWESALQDAVKSIAIQPSLLGHISKGIALCGNQQFYDAMEAFDLAFIFLNRDPIAIDFLFLIKAIALFNANRHDEAMRRVQELSTAYQRSGTSPYSIVNVGFISDLMNFLTLERTRQLYLRMRLAIIAFKDGRYSEAADRLSDGIPSITDLFFRGALFEPRLKIFTVLFGWDLDSLWETVNQRRCEAFLRADRVVEAVEAHQYMMHRTIEEAAKPSFLKWSTGEYMRVLEHFEHRDSFWCRLAFKQDCTVRCITKGDAAAAESNYEMAIELYSAAIALDSSCHSSFAHRSKAKLAQNLYVEALDDAEKVVEIDPSSYIGYELKHTALQGAQRYGEAVQAFKTMLYKLDDSPDAEIRKLRQQYVSPVDVENAFRTAVHAHLENAPLRLINTSTGRLCDRQAQIHTFTTSNEYKELLYSSMTRAHLQTRLIKEAVEKYFRWVMLSHRWESKEPLLHNIRDTAVYDLDPVGTVVKLQMFCQTAREAGYCWAWSDTCCIDQTNNKELQESVNSMFVWYRLSALTIVYLSDVPPSSDSGALANSTWNTRGWTVQEFLAPNIVLFYQADWSLYLNDRSSNHKESTAIMQELERSTGINHRALVAFRPGMGGTREKLQWASSRTTTLQEDIAYSLFGIFRVHLNVIYGEKKDSALGRLLQEIIAHSGDISALDWVGKSSEFNSCLPADIFSYRAPPCTPPSLSEDEMQILVSTLQNSVAVESASKLYTILDDLSAPRFATSRLQLPCIVFPVTEVRRRRDQDQESCFTYDIKAAGLQDLTITTQDKLAQFLRPKSTQQTFLLARPWNRQDLGLPDFADDTQSMDGSVLESPLDDSFSDSHGENEPVDMDSQSRKLRLIVRLGQPFGALFLAKQRGGEYKRIVSDINIMARVKDMAAVHDMMDIRTLEIL</sequence>
<evidence type="ECO:0000259" key="5">
    <source>
        <dbReference type="Pfam" id="PF06985"/>
    </source>
</evidence>
<organism evidence="6">
    <name type="scientific">Suillus grevillei</name>
    <name type="common">Larch bolete</name>
    <name type="synonym">Boletus elegans</name>
    <dbReference type="NCBI Taxonomy" id="5382"/>
    <lineage>
        <taxon>Eukaryota</taxon>
        <taxon>Fungi</taxon>
        <taxon>Dikarya</taxon>
        <taxon>Basidiomycota</taxon>
        <taxon>Agaricomycotina</taxon>
        <taxon>Agaricomycetes</taxon>
        <taxon>Agaricomycetidae</taxon>
        <taxon>Boletales</taxon>
        <taxon>Suillineae</taxon>
        <taxon>Suillaceae</taxon>
        <taxon>Suillus</taxon>
    </lineage>
</organism>
<proteinExistence type="predicted"/>
<reference evidence="6" key="1">
    <citation type="journal article" date="2012" name="ChemBioChem">
        <title>Characterization of the Suillus grevillei quinone synthetase GreA supports a nonribosomal code for aromatic alpha-keto acids.</title>
        <authorList>
            <person name="Wackler B."/>
            <person name="Lackner G."/>
            <person name="Chooi Y.H."/>
            <person name="Hoffmeister D."/>
        </authorList>
    </citation>
    <scope>NUCLEOTIDE SEQUENCE</scope>
    <source>
        <strain evidence="6">DSM 8404</strain>
    </source>
</reference>
<feature type="region of interest" description="Disordered" evidence="4">
    <location>
        <begin position="1245"/>
        <end position="1267"/>
    </location>
</feature>
<dbReference type="PROSITE" id="PS50294">
    <property type="entry name" value="WD_REPEATS_REGION"/>
    <property type="match status" value="5"/>
</dbReference>
<dbReference type="InterPro" id="IPR019775">
    <property type="entry name" value="WD40_repeat_CS"/>
</dbReference>
<dbReference type="InterPro" id="IPR011990">
    <property type="entry name" value="TPR-like_helical_dom_sf"/>
</dbReference>
<dbReference type="InterPro" id="IPR020472">
    <property type="entry name" value="WD40_PAC1"/>
</dbReference>
<evidence type="ECO:0000256" key="2">
    <source>
        <dbReference type="ARBA" id="ARBA00022737"/>
    </source>
</evidence>
<evidence type="ECO:0000313" key="6">
    <source>
        <dbReference type="EMBL" id="AFB76151.1"/>
    </source>
</evidence>
<dbReference type="EMBL" id="JQ681152">
    <property type="protein sequence ID" value="AFB76151.1"/>
    <property type="molecule type" value="Genomic_DNA"/>
</dbReference>
<feature type="repeat" description="WD" evidence="3">
    <location>
        <begin position="28"/>
        <end position="69"/>
    </location>
</feature>
<keyword evidence="2" id="KW-0677">Repeat</keyword>
<feature type="domain" description="Heterokaryon incompatibility" evidence="5">
    <location>
        <begin position="864"/>
        <end position="953"/>
    </location>
</feature>
<protein>
    <recommendedName>
        <fullName evidence="5">Heterokaryon incompatibility domain-containing protein</fullName>
    </recommendedName>
</protein>
<dbReference type="InterPro" id="IPR001680">
    <property type="entry name" value="WD40_rpt"/>
</dbReference>
<dbReference type="PROSITE" id="PS00678">
    <property type="entry name" value="WD_REPEATS_1"/>
    <property type="match status" value="1"/>
</dbReference>
<dbReference type="Gene3D" id="2.130.10.10">
    <property type="entry name" value="YVTN repeat-like/Quinoprotein amine dehydrogenase"/>
    <property type="match status" value="2"/>
</dbReference>
<dbReference type="Gene3D" id="1.25.40.10">
    <property type="entry name" value="Tetratricopeptide repeat domain"/>
    <property type="match status" value="2"/>
</dbReference>
<dbReference type="InterPro" id="IPR015943">
    <property type="entry name" value="WD40/YVTN_repeat-like_dom_sf"/>
</dbReference>
<name>I6NPC2_SUIGR</name>
<evidence type="ECO:0000256" key="3">
    <source>
        <dbReference type="PROSITE-ProRule" id="PRU00221"/>
    </source>
</evidence>
<dbReference type="SUPFAM" id="SSF48452">
    <property type="entry name" value="TPR-like"/>
    <property type="match status" value="2"/>
</dbReference>
<dbReference type="Pfam" id="PF06985">
    <property type="entry name" value="HET"/>
    <property type="match status" value="1"/>
</dbReference>
<dbReference type="PANTHER" id="PTHR44129">
    <property type="entry name" value="WD REPEAT-CONTAINING PROTEIN POP1"/>
    <property type="match status" value="1"/>
</dbReference>
<accession>I6NPC2</accession>
<evidence type="ECO:0000256" key="4">
    <source>
        <dbReference type="SAM" id="MobiDB-lite"/>
    </source>
</evidence>
<dbReference type="SMART" id="SM00028">
    <property type="entry name" value="TPR"/>
    <property type="match status" value="3"/>
</dbReference>
<dbReference type="InterPro" id="IPR050349">
    <property type="entry name" value="WD_LIS1/nudF_dynein_reg"/>
</dbReference>
<evidence type="ECO:0000256" key="1">
    <source>
        <dbReference type="ARBA" id="ARBA00022574"/>
    </source>
</evidence>
<dbReference type="CDD" id="cd00200">
    <property type="entry name" value="WD40"/>
    <property type="match status" value="1"/>
</dbReference>